<evidence type="ECO:0000313" key="1">
    <source>
        <dbReference type="EMBL" id="CAG8469056.1"/>
    </source>
</evidence>
<keyword evidence="2" id="KW-1185">Reference proteome</keyword>
<accession>A0ACA9KEC8</accession>
<proteinExistence type="predicted"/>
<dbReference type="EMBL" id="CAJVPU010001028">
    <property type="protein sequence ID" value="CAG8469056.1"/>
    <property type="molecule type" value="Genomic_DNA"/>
</dbReference>
<comment type="caution">
    <text evidence="1">The sequence shown here is derived from an EMBL/GenBank/DDBJ whole genome shotgun (WGS) entry which is preliminary data.</text>
</comment>
<sequence length="343" mass="39190">MTEKLIHSDESSRTIYWDDKDLLIMSCEKNAWSPKARRFSNESEDSISVNFDLGNKYPQAKKFYFFGVYDGHGVQDAHKISKLCSELLPENIAKNLTMKHKNEEQNVINAIKKGFAATEQYMKDELFREAQDSGSTALIAANIGDSPGFISSRRLCSLQITKEHDVHNKAEILRLRQQTKEKDGVGFSIYRLAPGRREKSWACITNRLRAYKRLPTQVLLSYIKQHLNSENPLKSACDELVKLCDLVSQSGYCIDDMSIIVIVFLNGKTLKKWCIDASKRAENPEEWLKNERNDDDEISDISEEDLGEDGSPENNIDFDIYDTSNQYSAEEAEEFDDLTVPDT</sequence>
<reference evidence="1" key="1">
    <citation type="submission" date="2021-06" db="EMBL/GenBank/DDBJ databases">
        <authorList>
            <person name="Kallberg Y."/>
            <person name="Tangrot J."/>
            <person name="Rosling A."/>
        </authorList>
    </citation>
    <scope>NUCLEOTIDE SEQUENCE</scope>
    <source>
        <strain evidence="1">IL203A</strain>
    </source>
</reference>
<dbReference type="Proteomes" id="UP000789702">
    <property type="component" value="Unassembled WGS sequence"/>
</dbReference>
<gene>
    <name evidence="1" type="ORF">DHETER_LOCUS1626</name>
</gene>
<organism evidence="1 2">
    <name type="scientific">Dentiscutata heterogama</name>
    <dbReference type="NCBI Taxonomy" id="1316150"/>
    <lineage>
        <taxon>Eukaryota</taxon>
        <taxon>Fungi</taxon>
        <taxon>Fungi incertae sedis</taxon>
        <taxon>Mucoromycota</taxon>
        <taxon>Glomeromycotina</taxon>
        <taxon>Glomeromycetes</taxon>
        <taxon>Diversisporales</taxon>
        <taxon>Gigasporaceae</taxon>
        <taxon>Dentiscutata</taxon>
    </lineage>
</organism>
<evidence type="ECO:0000313" key="2">
    <source>
        <dbReference type="Proteomes" id="UP000789702"/>
    </source>
</evidence>
<protein>
    <submittedName>
        <fullName evidence="1">6600_t:CDS:1</fullName>
    </submittedName>
</protein>
<name>A0ACA9KEC8_9GLOM</name>